<name>E5ARF2_MYCRK</name>
<dbReference type="EMBL" id="FR687359">
    <property type="protein sequence ID" value="CBW75184.1"/>
    <property type="molecule type" value="Genomic_DNA"/>
</dbReference>
<proteinExistence type="predicted"/>
<dbReference type="Proteomes" id="UP000007437">
    <property type="component" value="Chromosome"/>
</dbReference>
<gene>
    <name evidence="1" type="ordered locus">RBRH_01600</name>
</gene>
<sequence>MGRLAFGELFILSGCRVMRATAAAAAAPVTAPRSAWSSLASVSTLIY</sequence>
<protein>
    <submittedName>
        <fullName evidence="1">Uncharacterized protein</fullName>
    </submittedName>
</protein>
<dbReference type="KEGG" id="brh:RBRH_01600"/>
<evidence type="ECO:0000313" key="2">
    <source>
        <dbReference type="Proteomes" id="UP000007437"/>
    </source>
</evidence>
<evidence type="ECO:0000313" key="1">
    <source>
        <dbReference type="EMBL" id="CBW75184.1"/>
    </source>
</evidence>
<organism evidence="1 2">
    <name type="scientific">Mycetohabitans rhizoxinica (strain DSM 19002 / CIP 109453 / HKI 454)</name>
    <name type="common">Paraburkholderia rhizoxinica</name>
    <dbReference type="NCBI Taxonomy" id="882378"/>
    <lineage>
        <taxon>Bacteria</taxon>
        <taxon>Pseudomonadati</taxon>
        <taxon>Pseudomonadota</taxon>
        <taxon>Betaproteobacteria</taxon>
        <taxon>Burkholderiales</taxon>
        <taxon>Burkholderiaceae</taxon>
        <taxon>Mycetohabitans</taxon>
    </lineage>
</organism>
<reference evidence="1 2" key="1">
    <citation type="journal article" date="2011" name="J. Bacteriol.">
        <title>Complete genome sequence of Burkholderia rhizoxinica, an endosymbiont of Rhizopus microsporus.</title>
        <authorList>
            <person name="Lackner G."/>
            <person name="Moebius N."/>
            <person name="Partida-Martinez L."/>
            <person name="Hertweck C."/>
        </authorList>
    </citation>
    <scope>NUCLEOTIDE SEQUENCE [LARGE SCALE GENOMIC DNA]</scope>
    <source>
        <strain evidence="2">DSM 19002 / CIP 109453 / HKI 454</strain>
    </source>
</reference>
<accession>E5ARF2</accession>
<dbReference type="AlphaFoldDB" id="E5ARF2"/>
<dbReference type="HOGENOM" id="CLU_3165682_0_0_4"/>